<dbReference type="EMBL" id="QLLL01000004">
    <property type="protein sequence ID" value="RAJ05127.1"/>
    <property type="molecule type" value="Genomic_DNA"/>
</dbReference>
<keyword evidence="2" id="KW-1185">Reference proteome</keyword>
<dbReference type="Proteomes" id="UP000249547">
    <property type="component" value="Unassembled WGS sequence"/>
</dbReference>
<proteinExistence type="predicted"/>
<dbReference type="GO" id="GO:0005886">
    <property type="term" value="C:plasma membrane"/>
    <property type="evidence" value="ECO:0007669"/>
    <property type="project" value="TreeGrafter"/>
</dbReference>
<dbReference type="InterPro" id="IPR005552">
    <property type="entry name" value="Scramblase"/>
</dbReference>
<dbReference type="PANTHER" id="PTHR23248:SF9">
    <property type="entry name" value="PHOSPHOLIPID SCRAMBLASE"/>
    <property type="match status" value="1"/>
</dbReference>
<gene>
    <name evidence="1" type="ORF">LX64_02281</name>
</gene>
<dbReference type="InterPro" id="IPR038595">
    <property type="entry name" value="LOR_sf"/>
</dbReference>
<dbReference type="AlphaFoldDB" id="A0A327QTQ6"/>
<name>A0A327QTQ6_9BACT</name>
<dbReference type="GO" id="GO:0017128">
    <property type="term" value="F:phospholipid scramblase activity"/>
    <property type="evidence" value="ECO:0007669"/>
    <property type="project" value="InterPro"/>
</dbReference>
<evidence type="ECO:0000313" key="2">
    <source>
        <dbReference type="Proteomes" id="UP000249547"/>
    </source>
</evidence>
<dbReference type="RefSeq" id="WP_111597748.1">
    <property type="nucleotide sequence ID" value="NZ_QLLL01000004.1"/>
</dbReference>
<sequence>MQQKTLSPFFLSDDFFIDEKVGFLKFHNAYKVFNPNGEQIGNIVQHVPTWHKFLRILFSKKVMPFTLNITDMNDQQLASIERGWTFWLSKITIKDQYGTPVGGIKHKFSFLKPKFVIHDQFQMDIAHIKGDWKAWEFSITDQHERALGRISKKWAGAMKEIFTTADKYHVSIASEFPENENKIALVAGAITIDMVLKESK</sequence>
<dbReference type="Gene3D" id="2.40.160.200">
    <property type="entry name" value="LURP1-related"/>
    <property type="match status" value="1"/>
</dbReference>
<dbReference type="SUPFAM" id="SSF54518">
    <property type="entry name" value="Tubby C-terminal domain-like"/>
    <property type="match status" value="1"/>
</dbReference>
<dbReference type="OrthoDB" id="652307at2"/>
<dbReference type="Pfam" id="PF03803">
    <property type="entry name" value="Scramblase"/>
    <property type="match status" value="1"/>
</dbReference>
<accession>A0A327QTQ6</accession>
<protein>
    <submittedName>
        <fullName evidence="1">Uncharacterized protein YxjI</fullName>
    </submittedName>
</protein>
<reference evidence="1 2" key="1">
    <citation type="submission" date="2018-06" db="EMBL/GenBank/DDBJ databases">
        <title>Genomic Encyclopedia of Archaeal and Bacterial Type Strains, Phase II (KMG-II): from individual species to whole genera.</title>
        <authorList>
            <person name="Goeker M."/>
        </authorList>
    </citation>
    <scope>NUCLEOTIDE SEQUENCE [LARGE SCALE GENOMIC DNA]</scope>
    <source>
        <strain evidence="1 2">DSM 23857</strain>
    </source>
</reference>
<dbReference type="PANTHER" id="PTHR23248">
    <property type="entry name" value="PHOSPHOLIPID SCRAMBLASE-RELATED"/>
    <property type="match status" value="1"/>
</dbReference>
<dbReference type="InterPro" id="IPR025659">
    <property type="entry name" value="Tubby-like_C"/>
</dbReference>
<organism evidence="1 2">
    <name type="scientific">Chitinophaga skermanii</name>
    <dbReference type="NCBI Taxonomy" id="331697"/>
    <lineage>
        <taxon>Bacteria</taxon>
        <taxon>Pseudomonadati</taxon>
        <taxon>Bacteroidota</taxon>
        <taxon>Chitinophagia</taxon>
        <taxon>Chitinophagales</taxon>
        <taxon>Chitinophagaceae</taxon>
        <taxon>Chitinophaga</taxon>
    </lineage>
</organism>
<comment type="caution">
    <text evidence="1">The sequence shown here is derived from an EMBL/GenBank/DDBJ whole genome shotgun (WGS) entry which is preliminary data.</text>
</comment>
<evidence type="ECO:0000313" key="1">
    <source>
        <dbReference type="EMBL" id="RAJ05127.1"/>
    </source>
</evidence>